<organism evidence="1 2">
    <name type="scientific">Ruminiclostridium papyrosolvens C7</name>
    <dbReference type="NCBI Taxonomy" id="1330534"/>
    <lineage>
        <taxon>Bacteria</taxon>
        <taxon>Bacillati</taxon>
        <taxon>Bacillota</taxon>
        <taxon>Clostridia</taxon>
        <taxon>Eubacteriales</taxon>
        <taxon>Oscillospiraceae</taxon>
        <taxon>Ruminiclostridium</taxon>
    </lineage>
</organism>
<evidence type="ECO:0000313" key="1">
    <source>
        <dbReference type="EMBL" id="EPR14433.1"/>
    </source>
</evidence>
<dbReference type="Proteomes" id="UP000016860">
    <property type="component" value="Unassembled WGS sequence"/>
</dbReference>
<dbReference type="AlphaFoldDB" id="U4R7D5"/>
<gene>
    <name evidence="1" type="ORF">L323_00300</name>
</gene>
<sequence>MVINNFFIGYPPEFIVPNFKTNGYVRLYFWKKSRTAKILV</sequence>
<comment type="caution">
    <text evidence="1">The sequence shown here is derived from an EMBL/GenBank/DDBJ whole genome shotgun (WGS) entry which is preliminary data.</text>
</comment>
<dbReference type="EMBL" id="ATAY01000006">
    <property type="protein sequence ID" value="EPR14433.1"/>
    <property type="molecule type" value="Genomic_DNA"/>
</dbReference>
<proteinExistence type="predicted"/>
<accession>U4R7D5</accession>
<reference evidence="1 2" key="1">
    <citation type="journal article" date="2013" name="Genome Announc.">
        <title>Draft Genome Sequence of the Cellulolytic Bacterium Clostridium papyrosolvens C7 (ATCC 700395).</title>
        <authorList>
            <person name="Zepeda V."/>
            <person name="Dassa B."/>
            <person name="Borovok I."/>
            <person name="Lamed R."/>
            <person name="Bayer E.A."/>
            <person name="Cate J.H."/>
        </authorList>
    </citation>
    <scope>NUCLEOTIDE SEQUENCE [LARGE SCALE GENOMIC DNA]</scope>
    <source>
        <strain evidence="1 2">C7</strain>
    </source>
</reference>
<protein>
    <submittedName>
        <fullName evidence="1">Uncharacterized protein</fullName>
    </submittedName>
</protein>
<evidence type="ECO:0000313" key="2">
    <source>
        <dbReference type="Proteomes" id="UP000016860"/>
    </source>
</evidence>
<name>U4R7D5_9FIRM</name>